<dbReference type="InterPro" id="IPR024344">
    <property type="entry name" value="MDMPI_metal-binding"/>
</dbReference>
<sequence length="206" mass="21842">MRTHADTLAWVALGTELLVAQVAVLDEAGMTEPSLLPGWTRKHLLAHVAANADALGNLAAWARTGVPTPMYASMEQRDADIRDGSQRPAGELATWVDGSARSLAAAMEALTADQWSAEVVTAQGRTVPATEIPWLRAREVCVHVVDLGTGLTFADLPEDFLTALAADIKAKRGLDELPDGPLPDVVSYLAGRPHVLAGVPDLGPWL</sequence>
<dbReference type="EMBL" id="BMMN01000007">
    <property type="protein sequence ID" value="GGO18750.1"/>
    <property type="molecule type" value="Genomic_DNA"/>
</dbReference>
<reference evidence="2" key="1">
    <citation type="journal article" date="2014" name="Int. J. Syst. Evol. Microbiol.">
        <title>Complete genome sequence of Corynebacterium casei LMG S-19264T (=DSM 44701T), isolated from a smear-ripened cheese.</title>
        <authorList>
            <consortium name="US DOE Joint Genome Institute (JGI-PGF)"/>
            <person name="Walter F."/>
            <person name="Albersmeier A."/>
            <person name="Kalinowski J."/>
            <person name="Ruckert C."/>
        </authorList>
    </citation>
    <scope>NUCLEOTIDE SEQUENCE</scope>
    <source>
        <strain evidence="2">CGMCC 4.7138</strain>
    </source>
</reference>
<evidence type="ECO:0000259" key="1">
    <source>
        <dbReference type="Pfam" id="PF11716"/>
    </source>
</evidence>
<dbReference type="Proteomes" id="UP000653480">
    <property type="component" value="Unassembled WGS sequence"/>
</dbReference>
<reference evidence="2" key="2">
    <citation type="submission" date="2020-09" db="EMBL/GenBank/DDBJ databases">
        <authorList>
            <person name="Sun Q."/>
            <person name="Zhou Y."/>
        </authorList>
    </citation>
    <scope>NUCLEOTIDE SEQUENCE</scope>
    <source>
        <strain evidence="2">CGMCC 4.7138</strain>
    </source>
</reference>
<evidence type="ECO:0000313" key="2">
    <source>
        <dbReference type="EMBL" id="GGO18750.1"/>
    </source>
</evidence>
<name>A0A8H9H236_9ACTN</name>
<gene>
    <name evidence="2" type="ORF">GCM10011574_43660</name>
</gene>
<evidence type="ECO:0000313" key="3">
    <source>
        <dbReference type="Proteomes" id="UP000653480"/>
    </source>
</evidence>
<feature type="domain" description="Mycothiol-dependent maleylpyruvate isomerase metal-binding" evidence="1">
    <location>
        <begin position="14"/>
        <end position="147"/>
    </location>
</feature>
<dbReference type="InterPro" id="IPR034660">
    <property type="entry name" value="DinB/YfiT-like"/>
</dbReference>
<dbReference type="SUPFAM" id="SSF109854">
    <property type="entry name" value="DinB/YfiT-like putative metalloenzymes"/>
    <property type="match status" value="1"/>
</dbReference>
<dbReference type="InterPro" id="IPR017517">
    <property type="entry name" value="Maleyloyr_isom"/>
</dbReference>
<keyword evidence="3" id="KW-1185">Reference proteome</keyword>
<dbReference type="RefSeq" id="WP_142575384.1">
    <property type="nucleotide sequence ID" value="NZ_BMMN01000007.1"/>
</dbReference>
<proteinExistence type="predicted"/>
<protein>
    <recommendedName>
        <fullName evidence="1">Mycothiol-dependent maleylpyruvate isomerase metal-binding domain-containing protein</fullName>
    </recommendedName>
</protein>
<comment type="caution">
    <text evidence="2">The sequence shown here is derived from an EMBL/GenBank/DDBJ whole genome shotgun (WGS) entry which is preliminary data.</text>
</comment>
<organism evidence="2 3">
    <name type="scientific">Microbispora bryophytorum</name>
    <dbReference type="NCBI Taxonomy" id="1460882"/>
    <lineage>
        <taxon>Bacteria</taxon>
        <taxon>Bacillati</taxon>
        <taxon>Actinomycetota</taxon>
        <taxon>Actinomycetes</taxon>
        <taxon>Streptosporangiales</taxon>
        <taxon>Streptosporangiaceae</taxon>
        <taxon>Microbispora</taxon>
    </lineage>
</organism>
<dbReference type="Gene3D" id="1.20.120.450">
    <property type="entry name" value="dinb family like domain"/>
    <property type="match status" value="1"/>
</dbReference>
<accession>A0A8H9H236</accession>
<dbReference type="NCBIfam" id="TIGR03083">
    <property type="entry name" value="maleylpyruvate isomerase family mycothiol-dependent enzyme"/>
    <property type="match status" value="1"/>
</dbReference>
<dbReference type="AlphaFoldDB" id="A0A8H9H236"/>
<dbReference type="Pfam" id="PF11716">
    <property type="entry name" value="MDMPI_N"/>
    <property type="match status" value="1"/>
</dbReference>
<dbReference type="OrthoDB" id="5118203at2"/>
<dbReference type="GO" id="GO:0046872">
    <property type="term" value="F:metal ion binding"/>
    <property type="evidence" value="ECO:0007669"/>
    <property type="project" value="InterPro"/>
</dbReference>